<gene>
    <name evidence="1" type="ORF">PPGU16_17660</name>
</gene>
<protein>
    <submittedName>
        <fullName evidence="1">Uncharacterized protein</fullName>
    </submittedName>
</protein>
<dbReference type="EMBL" id="AP023174">
    <property type="protein sequence ID" value="BCF88699.1"/>
    <property type="molecule type" value="Genomic_DNA"/>
</dbReference>
<name>A0A7I8BK70_9BURK</name>
<keyword evidence="2" id="KW-1185">Reference proteome</keyword>
<dbReference type="KEGG" id="plad:PPGU16_17660"/>
<reference evidence="1 2" key="1">
    <citation type="journal article" date="2020" name="Genes (Basel)">
        <title>Genomic Comparison of Insect Gut Symbionts from Divergent Burkholderia Subclades.</title>
        <authorList>
            <person name="Takeshita K."/>
            <person name="Kikuchi Y."/>
        </authorList>
    </citation>
    <scope>NUCLEOTIDE SEQUENCE [LARGE SCALE GENOMIC DNA]</scope>
    <source>
        <strain evidence="1 2">PGU16</strain>
    </source>
</reference>
<proteinExistence type="predicted"/>
<accession>A0A7I8BK70</accession>
<evidence type="ECO:0000313" key="1">
    <source>
        <dbReference type="EMBL" id="BCF88699.1"/>
    </source>
</evidence>
<evidence type="ECO:0000313" key="2">
    <source>
        <dbReference type="Proteomes" id="UP000510888"/>
    </source>
</evidence>
<organism evidence="1 2">
    <name type="scientific">Paraburkholderia largidicola</name>
    <dbReference type="NCBI Taxonomy" id="3014751"/>
    <lineage>
        <taxon>Bacteria</taxon>
        <taxon>Pseudomonadati</taxon>
        <taxon>Pseudomonadota</taxon>
        <taxon>Betaproteobacteria</taxon>
        <taxon>Burkholderiales</taxon>
        <taxon>Burkholderiaceae</taxon>
        <taxon>Paraburkholderia</taxon>
    </lineage>
</organism>
<dbReference type="Proteomes" id="UP000510888">
    <property type="component" value="Chromosome 1"/>
</dbReference>
<dbReference type="RefSeq" id="WP_180719690.1">
    <property type="nucleotide sequence ID" value="NZ_AP023174.1"/>
</dbReference>
<sequence length="186" mass="21537">MSSNDVQTARPINAGLVEAAIRRHVDHRRNTLIPEATVRFERPGQRGFDEYRADFMMVSDAGYGTELEVKVSIADWRKDLSKPKWLGMPSWITRFVYVVPEQLGIPAFVPGHAGIWHVKPARVDHFSSHPDGYEIVLARAPHVLGREKVPQAVIGKWYRNLYYRYWEQRIDAQRRIPRHVREAVSP</sequence>
<dbReference type="AlphaFoldDB" id="A0A7I8BK70"/>